<dbReference type="InterPro" id="IPR017451">
    <property type="entry name" value="F-box-assoc_interact_dom"/>
</dbReference>
<sequence length="231" mass="26744">MKSTILTLIYGGISRETLTGVLQKRYLEDDIYIVCFDFTRERFVPLLLLPFSAREDHDNVVLSCVREENLAALFQQHELIEIWITTKIETEKLSWSKFLKVNTVPEFSFKIHSFIIDEEKKIAMCFDEWNRHSVNIIGEAGYFRQLDVGEPAGIKYSSNWCLYYVPSLNSANQAASRCNRKKDKAIQKSFSNKSCDYFPLPLFQSLVLVHKSFNICTFVTLITVTNLVCQL</sequence>
<reference evidence="2 3" key="1">
    <citation type="submission" date="2024-04" db="EMBL/GenBank/DDBJ databases">
        <title>Genome assembly C_amara_ONT_v2.</title>
        <authorList>
            <person name="Yant L."/>
            <person name="Moore C."/>
            <person name="Slenker M."/>
        </authorList>
    </citation>
    <scope>NUCLEOTIDE SEQUENCE [LARGE SCALE GENOMIC DNA]</scope>
    <source>
        <tissue evidence="2">Leaf</tissue>
    </source>
</reference>
<dbReference type="Proteomes" id="UP001558713">
    <property type="component" value="Unassembled WGS sequence"/>
</dbReference>
<dbReference type="NCBIfam" id="TIGR01640">
    <property type="entry name" value="F_box_assoc_1"/>
    <property type="match status" value="1"/>
</dbReference>
<keyword evidence="3" id="KW-1185">Reference proteome</keyword>
<evidence type="ECO:0000313" key="3">
    <source>
        <dbReference type="Proteomes" id="UP001558713"/>
    </source>
</evidence>
<evidence type="ECO:0000259" key="1">
    <source>
        <dbReference type="Pfam" id="PF07734"/>
    </source>
</evidence>
<protein>
    <submittedName>
        <fullName evidence="2">F-box/kelch-repeat protein</fullName>
    </submittedName>
</protein>
<proteinExistence type="predicted"/>
<gene>
    <name evidence="2" type="ORF">V5N11_023506</name>
</gene>
<dbReference type="Pfam" id="PF07734">
    <property type="entry name" value="FBA_1"/>
    <property type="match status" value="1"/>
</dbReference>
<dbReference type="InterPro" id="IPR006527">
    <property type="entry name" value="F-box-assoc_dom_typ1"/>
</dbReference>
<feature type="domain" description="F-box associated beta-propeller type 1" evidence="1">
    <location>
        <begin position="28"/>
        <end position="169"/>
    </location>
</feature>
<accession>A0ABD1B6W8</accession>
<comment type="caution">
    <text evidence="2">The sequence shown here is derived from an EMBL/GenBank/DDBJ whole genome shotgun (WGS) entry which is preliminary data.</text>
</comment>
<dbReference type="AlphaFoldDB" id="A0ABD1B6W8"/>
<evidence type="ECO:0000313" key="2">
    <source>
        <dbReference type="EMBL" id="KAL1211494.1"/>
    </source>
</evidence>
<organism evidence="2 3">
    <name type="scientific">Cardamine amara subsp. amara</name>
    <dbReference type="NCBI Taxonomy" id="228776"/>
    <lineage>
        <taxon>Eukaryota</taxon>
        <taxon>Viridiplantae</taxon>
        <taxon>Streptophyta</taxon>
        <taxon>Embryophyta</taxon>
        <taxon>Tracheophyta</taxon>
        <taxon>Spermatophyta</taxon>
        <taxon>Magnoliopsida</taxon>
        <taxon>eudicotyledons</taxon>
        <taxon>Gunneridae</taxon>
        <taxon>Pentapetalae</taxon>
        <taxon>rosids</taxon>
        <taxon>malvids</taxon>
        <taxon>Brassicales</taxon>
        <taxon>Brassicaceae</taxon>
        <taxon>Cardamineae</taxon>
        <taxon>Cardamine</taxon>
    </lineage>
</organism>
<name>A0ABD1B6W8_CARAN</name>
<dbReference type="EMBL" id="JBANAX010000379">
    <property type="protein sequence ID" value="KAL1211494.1"/>
    <property type="molecule type" value="Genomic_DNA"/>
</dbReference>